<dbReference type="SUPFAM" id="SSF52833">
    <property type="entry name" value="Thioredoxin-like"/>
    <property type="match status" value="1"/>
</dbReference>
<dbReference type="SUPFAM" id="SSF47616">
    <property type="entry name" value="GST C-terminal domain-like"/>
    <property type="match status" value="1"/>
</dbReference>
<dbReference type="Gene3D" id="3.40.30.10">
    <property type="entry name" value="Glutaredoxin"/>
    <property type="match status" value="1"/>
</dbReference>
<dbReference type="InterPro" id="IPR004045">
    <property type="entry name" value="Glutathione_S-Trfase_N"/>
</dbReference>
<dbReference type="GO" id="GO:0043295">
    <property type="term" value="F:glutathione binding"/>
    <property type="evidence" value="ECO:0007669"/>
    <property type="project" value="TreeGrafter"/>
</dbReference>
<dbReference type="EC" id="2.5.1.18" evidence="1"/>
<dbReference type="SFLD" id="SFLDS00019">
    <property type="entry name" value="Glutathione_Transferase_(cytos"/>
    <property type="match status" value="1"/>
</dbReference>
<dbReference type="GO" id="GO:0004364">
    <property type="term" value="F:glutathione transferase activity"/>
    <property type="evidence" value="ECO:0007669"/>
    <property type="project" value="UniProtKB-EC"/>
</dbReference>
<dbReference type="InterPro" id="IPR036282">
    <property type="entry name" value="Glutathione-S-Trfase_C_sf"/>
</dbReference>
<dbReference type="PANTHER" id="PTHR43900:SF3">
    <property type="entry name" value="GLUTATHIONE S-TRANSFERASE RHO"/>
    <property type="match status" value="1"/>
</dbReference>
<organism evidence="7 8">
    <name type="scientific">Gigaspora rosea</name>
    <dbReference type="NCBI Taxonomy" id="44941"/>
    <lineage>
        <taxon>Eukaryota</taxon>
        <taxon>Fungi</taxon>
        <taxon>Fungi incertae sedis</taxon>
        <taxon>Mucoromycota</taxon>
        <taxon>Glomeromycotina</taxon>
        <taxon>Glomeromycetes</taxon>
        <taxon>Diversisporales</taxon>
        <taxon>Gigasporaceae</taxon>
        <taxon>Gigaspora</taxon>
    </lineage>
</organism>
<comment type="similarity">
    <text evidence="4">Belongs to the GST superfamily.</text>
</comment>
<dbReference type="InterPro" id="IPR040079">
    <property type="entry name" value="Glutathione_S-Trfase"/>
</dbReference>
<dbReference type="OrthoDB" id="249703at2759"/>
<dbReference type="PROSITE" id="PS50404">
    <property type="entry name" value="GST_NTER"/>
    <property type="match status" value="1"/>
</dbReference>
<accession>A0A397UT30</accession>
<evidence type="ECO:0000313" key="8">
    <source>
        <dbReference type="Proteomes" id="UP000266673"/>
    </source>
</evidence>
<dbReference type="Pfam" id="PF02798">
    <property type="entry name" value="GST_N"/>
    <property type="match status" value="1"/>
</dbReference>
<dbReference type="Pfam" id="PF00043">
    <property type="entry name" value="GST_C"/>
    <property type="match status" value="1"/>
</dbReference>
<protein>
    <recommendedName>
        <fullName evidence="1">glutathione transferase</fullName>
        <ecNumber evidence="1">2.5.1.18</ecNumber>
    </recommendedName>
</protein>
<dbReference type="STRING" id="44941.A0A397UT30"/>
<dbReference type="InterPro" id="IPR036249">
    <property type="entry name" value="Thioredoxin-like_sf"/>
</dbReference>
<evidence type="ECO:0000259" key="6">
    <source>
        <dbReference type="PROSITE" id="PS50405"/>
    </source>
</evidence>
<keyword evidence="2 7" id="KW-0808">Transferase</keyword>
<dbReference type="PANTHER" id="PTHR43900">
    <property type="entry name" value="GLUTATHIONE S-TRANSFERASE RHO"/>
    <property type="match status" value="1"/>
</dbReference>
<evidence type="ECO:0000259" key="5">
    <source>
        <dbReference type="PROSITE" id="PS50404"/>
    </source>
</evidence>
<evidence type="ECO:0000313" key="7">
    <source>
        <dbReference type="EMBL" id="RIB13374.1"/>
    </source>
</evidence>
<dbReference type="GO" id="GO:0006749">
    <property type="term" value="P:glutathione metabolic process"/>
    <property type="evidence" value="ECO:0007669"/>
    <property type="project" value="TreeGrafter"/>
</dbReference>
<name>A0A397UT30_9GLOM</name>
<proteinExistence type="inferred from homology"/>
<dbReference type="SFLD" id="SFLDG00358">
    <property type="entry name" value="Main_(cytGST)"/>
    <property type="match status" value="1"/>
</dbReference>
<comment type="caution">
    <text evidence="7">The sequence shown here is derived from an EMBL/GenBank/DDBJ whole genome shotgun (WGS) entry which is preliminary data.</text>
</comment>
<dbReference type="GO" id="GO:0005737">
    <property type="term" value="C:cytoplasm"/>
    <property type="evidence" value="ECO:0007669"/>
    <property type="project" value="TreeGrafter"/>
</dbReference>
<evidence type="ECO:0000256" key="3">
    <source>
        <dbReference type="ARBA" id="ARBA00047960"/>
    </source>
</evidence>
<feature type="domain" description="GST N-terminal" evidence="5">
    <location>
        <begin position="1"/>
        <end position="82"/>
    </location>
</feature>
<reference evidence="7 8" key="1">
    <citation type="submission" date="2018-06" db="EMBL/GenBank/DDBJ databases">
        <title>Comparative genomics reveals the genomic features of Rhizophagus irregularis, R. cerebriforme, R. diaphanum and Gigaspora rosea, and their symbiotic lifestyle signature.</title>
        <authorList>
            <person name="Morin E."/>
            <person name="San Clemente H."/>
            <person name="Chen E.C.H."/>
            <person name="De La Providencia I."/>
            <person name="Hainaut M."/>
            <person name="Kuo A."/>
            <person name="Kohler A."/>
            <person name="Murat C."/>
            <person name="Tang N."/>
            <person name="Roy S."/>
            <person name="Loubradou J."/>
            <person name="Henrissat B."/>
            <person name="Grigoriev I.V."/>
            <person name="Corradi N."/>
            <person name="Roux C."/>
            <person name="Martin F.M."/>
        </authorList>
    </citation>
    <scope>NUCLEOTIDE SEQUENCE [LARGE SCALE GENOMIC DNA]</scope>
    <source>
        <strain evidence="7 8">DAOM 194757</strain>
    </source>
</reference>
<evidence type="ECO:0000256" key="2">
    <source>
        <dbReference type="ARBA" id="ARBA00022679"/>
    </source>
</evidence>
<gene>
    <name evidence="7" type="ORF">C2G38_1975080</name>
</gene>
<feature type="domain" description="GST C-terminal" evidence="6">
    <location>
        <begin position="91"/>
        <end position="210"/>
    </location>
</feature>
<dbReference type="EMBL" id="QKWP01000929">
    <property type="protein sequence ID" value="RIB13374.1"/>
    <property type="molecule type" value="Genomic_DNA"/>
</dbReference>
<keyword evidence="8" id="KW-1185">Reference proteome</keyword>
<dbReference type="AlphaFoldDB" id="A0A397UT30"/>
<comment type="catalytic activity">
    <reaction evidence="3">
        <text>RX + glutathione = an S-substituted glutathione + a halide anion + H(+)</text>
        <dbReference type="Rhea" id="RHEA:16437"/>
        <dbReference type="ChEBI" id="CHEBI:15378"/>
        <dbReference type="ChEBI" id="CHEBI:16042"/>
        <dbReference type="ChEBI" id="CHEBI:17792"/>
        <dbReference type="ChEBI" id="CHEBI:57925"/>
        <dbReference type="ChEBI" id="CHEBI:90779"/>
        <dbReference type="EC" id="2.5.1.18"/>
    </reaction>
</comment>
<dbReference type="InterPro" id="IPR010987">
    <property type="entry name" value="Glutathione-S-Trfase_C-like"/>
</dbReference>
<dbReference type="Gene3D" id="1.20.1050.10">
    <property type="match status" value="1"/>
</dbReference>
<dbReference type="PROSITE" id="PS50405">
    <property type="entry name" value="GST_CTER"/>
    <property type="match status" value="1"/>
</dbReference>
<sequence>MTIKVIGYARATNTLRVTACLNELGIPYQLDPPADFADIKKEDFLANKHPFGKIPVLYDGDYKISESRAICRYLVSKYQGKYNNTILIPHDVHEAGLVDQFIFYESFYYEPVVAKIIVHEFVLKNPESEIVKRALKDLDKVLGVYDKLLEGKEYLNGEYSLADLFHYPCAHFIYSSHADLWDKRPNVKKWLNRLKNRDAWKASLEKKNKL</sequence>
<dbReference type="InterPro" id="IPR004046">
    <property type="entry name" value="GST_C"/>
</dbReference>
<evidence type="ECO:0000256" key="4">
    <source>
        <dbReference type="RuleBase" id="RU003494"/>
    </source>
</evidence>
<evidence type="ECO:0000256" key="1">
    <source>
        <dbReference type="ARBA" id="ARBA00012452"/>
    </source>
</evidence>
<dbReference type="Proteomes" id="UP000266673">
    <property type="component" value="Unassembled WGS sequence"/>
</dbReference>